<feature type="region of interest" description="Disordered" evidence="1">
    <location>
        <begin position="99"/>
        <end position="119"/>
    </location>
</feature>
<dbReference type="Proteomes" id="UP000242287">
    <property type="component" value="Unassembled WGS sequence"/>
</dbReference>
<sequence length="212" mass="23319">MTQSPTLPPSSPSLELGPLPKTYASDMDMDMDANPSGSQSQTAPKTAPRRPLSKYTDLSFTSMGPSCVTRNNECETTGTDIRATCDFCYLYHYPCRPHSERPSSDATTTANPTPTNPPPVTLFNVQPRTPLPSIPHPQDLPLSYHTRGIANRRPPVIPSKTQGTPSTAPPFPQTSPDTPRKKKGGRIRDFELGVFEEERTVYDNCAYEPKIV</sequence>
<feature type="region of interest" description="Disordered" evidence="1">
    <location>
        <begin position="1"/>
        <end position="73"/>
    </location>
</feature>
<organism evidence="2 3">
    <name type="scientific">Amanita thiersii Skay4041</name>
    <dbReference type="NCBI Taxonomy" id="703135"/>
    <lineage>
        <taxon>Eukaryota</taxon>
        <taxon>Fungi</taxon>
        <taxon>Dikarya</taxon>
        <taxon>Basidiomycota</taxon>
        <taxon>Agaricomycotina</taxon>
        <taxon>Agaricomycetes</taxon>
        <taxon>Agaricomycetidae</taxon>
        <taxon>Agaricales</taxon>
        <taxon>Pluteineae</taxon>
        <taxon>Amanitaceae</taxon>
        <taxon>Amanita</taxon>
    </lineage>
</organism>
<reference evidence="2 3" key="1">
    <citation type="submission" date="2014-02" db="EMBL/GenBank/DDBJ databases">
        <title>Transposable element dynamics among asymbiotic and ectomycorrhizal Amanita fungi.</title>
        <authorList>
            <consortium name="DOE Joint Genome Institute"/>
            <person name="Hess J."/>
            <person name="Skrede I."/>
            <person name="Wolfe B."/>
            <person name="LaButti K."/>
            <person name="Ohm R.A."/>
            <person name="Grigoriev I.V."/>
            <person name="Pringle A."/>
        </authorList>
    </citation>
    <scope>NUCLEOTIDE SEQUENCE [LARGE SCALE GENOMIC DNA]</scope>
    <source>
        <strain evidence="2 3">SKay4041</strain>
    </source>
</reference>
<feature type="compositionally biased region" description="Pro residues" evidence="1">
    <location>
        <begin position="1"/>
        <end position="11"/>
    </location>
</feature>
<evidence type="ECO:0000313" key="2">
    <source>
        <dbReference type="EMBL" id="PFH47903.1"/>
    </source>
</evidence>
<protein>
    <submittedName>
        <fullName evidence="2">Uncharacterized protein</fullName>
    </submittedName>
</protein>
<feature type="compositionally biased region" description="Polar residues" evidence="1">
    <location>
        <begin position="56"/>
        <end position="73"/>
    </location>
</feature>
<gene>
    <name evidence="2" type="ORF">AMATHDRAFT_6291</name>
</gene>
<dbReference type="AlphaFoldDB" id="A0A2A9NJQ8"/>
<accession>A0A2A9NJQ8</accession>
<name>A0A2A9NJQ8_9AGAR</name>
<feature type="region of interest" description="Disordered" evidence="1">
    <location>
        <begin position="151"/>
        <end position="186"/>
    </location>
</feature>
<evidence type="ECO:0000256" key="1">
    <source>
        <dbReference type="SAM" id="MobiDB-lite"/>
    </source>
</evidence>
<dbReference type="EMBL" id="KZ302085">
    <property type="protein sequence ID" value="PFH47903.1"/>
    <property type="molecule type" value="Genomic_DNA"/>
</dbReference>
<proteinExistence type="predicted"/>
<feature type="compositionally biased region" description="Polar residues" evidence="1">
    <location>
        <begin position="35"/>
        <end position="44"/>
    </location>
</feature>
<evidence type="ECO:0000313" key="3">
    <source>
        <dbReference type="Proteomes" id="UP000242287"/>
    </source>
</evidence>
<keyword evidence="3" id="KW-1185">Reference proteome</keyword>